<comment type="caution">
    <text evidence="2">The sequence shown here is derived from an EMBL/GenBank/DDBJ whole genome shotgun (WGS) entry which is preliminary data.</text>
</comment>
<feature type="transmembrane region" description="Helical" evidence="1">
    <location>
        <begin position="45"/>
        <end position="71"/>
    </location>
</feature>
<accession>A0A9X2B2H8</accession>
<keyword evidence="1" id="KW-0472">Membrane</keyword>
<proteinExistence type="predicted"/>
<sequence length="77" mass="8619">MIYTILIIIAVIACAISVFMSVSIMREQAKHSKDHIHPTVAKHPLMANAIVILYLAFPILVLIGGLLWWYMDVKGLT</sequence>
<evidence type="ECO:0000313" key="2">
    <source>
        <dbReference type="EMBL" id="MCJ8012346.1"/>
    </source>
</evidence>
<reference evidence="2" key="1">
    <citation type="submission" date="2022-04" db="EMBL/GenBank/DDBJ databases">
        <title>Paenibacillus mangrovi sp. nov., a novel endophytic bacterium isolated from bark of Kandelia candel.</title>
        <authorList>
            <person name="Tuo L."/>
        </authorList>
    </citation>
    <scope>NUCLEOTIDE SEQUENCE</scope>
    <source>
        <strain evidence="2">KQZ6P-2</strain>
    </source>
</reference>
<feature type="transmembrane region" description="Helical" evidence="1">
    <location>
        <begin position="6"/>
        <end position="24"/>
    </location>
</feature>
<gene>
    <name evidence="2" type="ORF">MUG84_11450</name>
</gene>
<keyword evidence="3" id="KW-1185">Reference proteome</keyword>
<protein>
    <submittedName>
        <fullName evidence="2">Uncharacterized protein</fullName>
    </submittedName>
</protein>
<keyword evidence="1" id="KW-1133">Transmembrane helix</keyword>
<evidence type="ECO:0000313" key="3">
    <source>
        <dbReference type="Proteomes" id="UP001139347"/>
    </source>
</evidence>
<dbReference type="EMBL" id="JALIRP010000004">
    <property type="protein sequence ID" value="MCJ8012346.1"/>
    <property type="molecule type" value="Genomic_DNA"/>
</dbReference>
<name>A0A9X2B2H8_9BACL</name>
<dbReference type="Proteomes" id="UP001139347">
    <property type="component" value="Unassembled WGS sequence"/>
</dbReference>
<dbReference type="RefSeq" id="WP_244725151.1">
    <property type="nucleotide sequence ID" value="NZ_JALIRP010000004.1"/>
</dbReference>
<evidence type="ECO:0000256" key="1">
    <source>
        <dbReference type="SAM" id="Phobius"/>
    </source>
</evidence>
<dbReference type="AlphaFoldDB" id="A0A9X2B2H8"/>
<keyword evidence="1" id="KW-0812">Transmembrane</keyword>
<organism evidence="2 3">
    <name type="scientific">Paenibacillus mangrovi</name>
    <dbReference type="NCBI Taxonomy" id="2931978"/>
    <lineage>
        <taxon>Bacteria</taxon>
        <taxon>Bacillati</taxon>
        <taxon>Bacillota</taxon>
        <taxon>Bacilli</taxon>
        <taxon>Bacillales</taxon>
        <taxon>Paenibacillaceae</taxon>
        <taxon>Paenibacillus</taxon>
    </lineage>
</organism>